<dbReference type="Pfam" id="PF05043">
    <property type="entry name" value="Mga"/>
    <property type="match status" value="1"/>
</dbReference>
<dbReference type="Gene3D" id="1.10.10.10">
    <property type="entry name" value="Winged helix-like DNA-binding domain superfamily/Winged helix DNA-binding domain"/>
    <property type="match status" value="1"/>
</dbReference>
<dbReference type="EMBL" id="AP025635">
    <property type="protein sequence ID" value="BDG68867.1"/>
    <property type="molecule type" value="Genomic_DNA"/>
</dbReference>
<dbReference type="InterPro" id="IPR036388">
    <property type="entry name" value="WH-like_DNA-bd_sf"/>
</dbReference>
<evidence type="ECO:0000259" key="3">
    <source>
        <dbReference type="Pfam" id="PF05043"/>
    </source>
</evidence>
<protein>
    <recommendedName>
        <fullName evidence="7">HTH domain-containing protein</fullName>
    </recommendedName>
</protein>
<feature type="domain" description="Mga helix-turn-helix" evidence="3">
    <location>
        <begin position="83"/>
        <end position="162"/>
    </location>
</feature>
<evidence type="ECO:0000259" key="4">
    <source>
        <dbReference type="Pfam" id="PF08279"/>
    </source>
</evidence>
<dbReference type="InterPro" id="IPR013196">
    <property type="entry name" value="HTH_11"/>
</dbReference>
<organism evidence="5 6">
    <name type="scientific">Enterococcus innesii</name>
    <dbReference type="NCBI Taxonomy" id="2839759"/>
    <lineage>
        <taxon>Bacteria</taxon>
        <taxon>Bacillati</taxon>
        <taxon>Bacillota</taxon>
        <taxon>Bacilli</taxon>
        <taxon>Lactobacillales</taxon>
        <taxon>Enterococcaceae</taxon>
        <taxon>Enterococcus</taxon>
    </lineage>
</organism>
<dbReference type="InterPro" id="IPR050661">
    <property type="entry name" value="BglG_antiterminators"/>
</dbReference>
<evidence type="ECO:0008006" key="7">
    <source>
        <dbReference type="Google" id="ProtNLM"/>
    </source>
</evidence>
<reference evidence="5 6" key="1">
    <citation type="submission" date="2022-03" db="EMBL/GenBank/DDBJ databases">
        <title>Complete genome sequence of Enterococcus innesii DB-1.</title>
        <authorList>
            <person name="Fukuda D."/>
            <person name="Nolasco-Hipolito C."/>
        </authorList>
    </citation>
    <scope>NUCLEOTIDE SEQUENCE [LARGE SCALE GENOMIC DNA]</scope>
    <source>
        <strain evidence="5 6">DB-1</strain>
    </source>
</reference>
<feature type="domain" description="Helix-turn-helix type 11" evidence="4">
    <location>
        <begin position="16"/>
        <end position="70"/>
    </location>
</feature>
<evidence type="ECO:0000256" key="1">
    <source>
        <dbReference type="ARBA" id="ARBA00023015"/>
    </source>
</evidence>
<proteinExistence type="predicted"/>
<name>A0ABN6NTK0_9ENTE</name>
<dbReference type="GeneID" id="83458432"/>
<dbReference type="Proteomes" id="UP000831692">
    <property type="component" value="Chromosome"/>
</dbReference>
<dbReference type="Pfam" id="PF08279">
    <property type="entry name" value="HTH_11"/>
    <property type="match status" value="1"/>
</dbReference>
<sequence>MKNFQMAFITSATTNRWLKLLNLLERHKTLSNRELSEAVQRSRRTIIYDIEELRSYFGDTMMIESTPNGYSFHEVRPKEYIELKRALLQNEPLFAILEHQFKGEYRSVSEWAAYFYVSESSLLRYLSLFEKALVPFQLSVDHKNFRLIGSETDIRKFFHTFYYESDATPHTVRPTIAVQNIVLDFFQTIRGETNNTSSFWYISYWLYIILERYQAGESVALSEDLKRIVLADEFFQEFQRLNQRIQTTFSLTLPLDELVYLFALVASNRGIKNYLAEISFVNRFDHWPELKGLTTQFCQLQQISDHEKTRDFVFLHSFFITEKIKQLISPTYNRSMEEITVYAQNQYPVEYEENKQFLLNQSIFATEAISARFTLYFEGLKEKYWGTPRRIAFLLEGDALICLHINAFAVKYFGRYHTLHFPDSCEFSLDYVERNKVDLVVTNYAEYLEDYLLDVECLLIKSIPDAEDWNSFLKTINPKIIHNFTLQDVKKIAPSKSKNG</sequence>
<keyword evidence="1" id="KW-0805">Transcription regulation</keyword>
<evidence type="ECO:0000313" key="5">
    <source>
        <dbReference type="EMBL" id="BDG68867.1"/>
    </source>
</evidence>
<accession>A0ABN6NTK0</accession>
<keyword evidence="6" id="KW-1185">Reference proteome</keyword>
<evidence type="ECO:0000256" key="2">
    <source>
        <dbReference type="ARBA" id="ARBA00023163"/>
    </source>
</evidence>
<dbReference type="PANTHER" id="PTHR30185:SF18">
    <property type="entry name" value="TRANSCRIPTIONAL REGULATOR MTLR"/>
    <property type="match status" value="1"/>
</dbReference>
<dbReference type="PANTHER" id="PTHR30185">
    <property type="entry name" value="CRYPTIC BETA-GLUCOSIDE BGL OPERON ANTITERMINATOR"/>
    <property type="match status" value="1"/>
</dbReference>
<dbReference type="RefSeq" id="WP_140966592.1">
    <property type="nucleotide sequence ID" value="NZ_AP025635.1"/>
</dbReference>
<dbReference type="InterPro" id="IPR007737">
    <property type="entry name" value="Mga_HTH"/>
</dbReference>
<evidence type="ECO:0000313" key="6">
    <source>
        <dbReference type="Proteomes" id="UP000831692"/>
    </source>
</evidence>
<gene>
    <name evidence="5" type="ORF">ENLAB_24310</name>
</gene>
<keyword evidence="2" id="KW-0804">Transcription</keyword>